<feature type="domain" description="Neuraminidase-like" evidence="2">
    <location>
        <begin position="162"/>
        <end position="280"/>
    </location>
</feature>
<evidence type="ECO:0000313" key="5">
    <source>
        <dbReference type="Proteomes" id="UP000285757"/>
    </source>
</evidence>
<dbReference type="Pfam" id="PF18413">
    <property type="entry name" value="Neuraminidase"/>
    <property type="match status" value="1"/>
</dbReference>
<dbReference type="Pfam" id="PF18276">
    <property type="entry name" value="TcA_TcB_BD"/>
    <property type="match status" value="1"/>
</dbReference>
<dbReference type="InterPro" id="IPR041079">
    <property type="entry name" value="Neuraminidase-like"/>
</dbReference>
<evidence type="ECO:0000259" key="2">
    <source>
        <dbReference type="Pfam" id="PF18413"/>
    </source>
</evidence>
<protein>
    <submittedName>
        <fullName evidence="4">Insecticidal toxin complex protein TcaB2</fullName>
    </submittedName>
</protein>
<dbReference type="EMBL" id="MOBU01000003">
    <property type="protein sequence ID" value="RON71312.1"/>
    <property type="molecule type" value="Genomic_DNA"/>
</dbReference>
<sequence length="1372" mass="154486">MEPNVTGGLLEKRRWALLEYCIGHVSQKDYPFVQTPEDLFELLRMDPLDSSAVRSSRVAEAISCAQHYIHAVYRKLEPGFEEHQFHVDDLQTWELYSNYSDWAALQKLALYPENFMNAAVRLRKTSLFKTLENELNSAQLTVDSAQMAVRNYLQTFEQTCDLEVISCYMDGTTPARAVYYFVGRQRVQPFQYFWRKADVKLEPTSKAVNPAAWSEWQAIEMQPDAEVLEMRPVFWNGRLCLCWAEWRAKVQGKTPSEFIPAQLTIKLAFMTQSGQWSAPLRMCCSEPGKRPEKPMMVASVRTDYLHPKGNLGILFTYETDIENEKPRVHAVHDVLMRHLKHDGGLWLDAALTHRFKTPETVQHPLPSQVTVLSKVAAEGDLTPYLELLVNAYRGLNGDGKEKDVLTVRGFCKPRVTAKTATPEIKLALTNRNATDPVEVKAKQSEAGDWHMEFSTSFERDPGGWSTLPIFSFGDTATTPTTSFGVKEFTLTIRNLMDFIPPILVKNTTDAAQFLQFNQAALTLKYTRLNSLFGAELVQRANDSVDAILDWESQFLAEPVPTGLKLDEPNGAFDGANGLFFWELFFHLPHLMATRLRDEGRFPEAQRWLHYLFDPQAIADVVADPSKPPPGAKVLYWRCRPLATGKGDPGNEALAPTDPDAIGYSTPEHFKILVFCDYVKNLMAWGDWYYRQLTSDSLVAAKLCYVQAKFLMGKTPIARAVTQWETDTVENLLNRSIRRTALEEFERTLPYSLADIAAGSDIAPRLGLIGFEPFRPEINQPLLDLFAAPQMRLDNLRQNLTIDGQPRNIALFSPPTDPNQLLRDQVAGGSGGPRPMGGRLVVNAFRWRVTFEVALRAVQALQDIGSQVLSLLERRDRAEQEEIQQNHLVELGRYAQTVQEQSIAQLEANVAALGQSRLMAQERADAYERRYVENISAVEYKVMDSLEQSKVFALTAKITKPVGAVLAALPNMFGLANGGHRLEKVTDAVCFGLEIASSLLQIDADKQATTEGYRRRRNEWALNRDQARAEMRAIDAQIVALSHAVAAARASLAQTLRANEQALTLYNFLKKRATNAELFGWMLAQLKALHSQAYDAVISLCLNAQASLNAETGDYDAQIPLPQVWLDNRHGLTAGEHLRGHLLRMEREYLQRYERRLELVKTISLRKLFDDPVERQTGSDNWTHALEQLRKTGSLEFRLSQLLFDRDHPGLYCRQISSVEVDLPALVGPFEDVRAILQQISSMTATKPTAQSVQYMQDQTLVAPTDVVINLRSGQQIALSAGVADDGRTVNKPDEGLLNPFESSGVVSTWRLHFPWPAKQPQAAMLKALTDIIVRIRYTAKAGEPTFTRQVQDLVTEAENATPLQQSRWSGQS</sequence>
<feature type="domain" description="Tc toxin complex TcA C-terminal TcB-binding" evidence="1">
    <location>
        <begin position="1036"/>
        <end position="1339"/>
    </location>
</feature>
<organism evidence="4 5">
    <name type="scientific">Pseudomonas fluorescens</name>
    <dbReference type="NCBI Taxonomy" id="294"/>
    <lineage>
        <taxon>Bacteria</taxon>
        <taxon>Pseudomonadati</taxon>
        <taxon>Pseudomonadota</taxon>
        <taxon>Gammaproteobacteria</taxon>
        <taxon>Pseudomonadales</taxon>
        <taxon>Pseudomonadaceae</taxon>
        <taxon>Pseudomonas</taxon>
    </lineage>
</organism>
<gene>
    <name evidence="4" type="ORF">BK671_03870</name>
</gene>
<evidence type="ECO:0000313" key="4">
    <source>
        <dbReference type="EMBL" id="RON71312.1"/>
    </source>
</evidence>
<evidence type="ECO:0000259" key="3">
    <source>
        <dbReference type="Pfam" id="PF20220"/>
    </source>
</evidence>
<accession>A0A423LSL8</accession>
<evidence type="ECO:0000259" key="1">
    <source>
        <dbReference type="Pfam" id="PF18276"/>
    </source>
</evidence>
<dbReference type="InterPro" id="IPR046839">
    <property type="entry name" value="ABC_toxin_N"/>
</dbReference>
<feature type="domain" description="ABC toxin N-terminal" evidence="3">
    <location>
        <begin position="9"/>
        <end position="132"/>
    </location>
</feature>
<comment type="caution">
    <text evidence="4">The sequence shown here is derived from an EMBL/GenBank/DDBJ whole genome shotgun (WGS) entry which is preliminary data.</text>
</comment>
<name>A0A423LSL8_PSEFL</name>
<dbReference type="InterPro" id="IPR040840">
    <property type="entry name" value="TcA_TcB_BD"/>
</dbReference>
<dbReference type="Proteomes" id="UP000285757">
    <property type="component" value="Unassembled WGS sequence"/>
</dbReference>
<dbReference type="RefSeq" id="WP_123530063.1">
    <property type="nucleotide sequence ID" value="NZ_MOBU01000003.1"/>
</dbReference>
<dbReference type="Pfam" id="PF20220">
    <property type="entry name" value="ABC_toxin_N"/>
    <property type="match status" value="1"/>
</dbReference>
<proteinExistence type="predicted"/>
<reference evidence="4 5" key="1">
    <citation type="submission" date="2016-10" db="EMBL/GenBank/DDBJ databases">
        <title>Comparative genome analysis of multiple Pseudomonas spp. focuses on biocontrol and plant growth promoting traits.</title>
        <authorList>
            <person name="Tao X.-Y."/>
            <person name="Taylor C.G."/>
        </authorList>
    </citation>
    <scope>NUCLEOTIDE SEQUENCE [LARGE SCALE GENOMIC DNA]</scope>
    <source>
        <strain evidence="4 5">24D3</strain>
    </source>
</reference>